<evidence type="ECO:0000256" key="2">
    <source>
        <dbReference type="ARBA" id="ARBA00022692"/>
    </source>
</evidence>
<dbReference type="GO" id="GO:0016020">
    <property type="term" value="C:membrane"/>
    <property type="evidence" value="ECO:0007669"/>
    <property type="project" value="UniProtKB-SubCell"/>
</dbReference>
<dbReference type="EMBL" id="AUZZ01007297">
    <property type="protein sequence ID" value="EQD42923.1"/>
    <property type="molecule type" value="Genomic_DNA"/>
</dbReference>
<keyword evidence="3 5" id="KW-1133">Transmembrane helix</keyword>
<feature type="transmembrane region" description="Helical" evidence="5">
    <location>
        <begin position="122"/>
        <end position="141"/>
    </location>
</feature>
<dbReference type="PANTHER" id="PTHR30238">
    <property type="entry name" value="MEMBRANE BOUND PREDICTED REDOX MODULATOR"/>
    <property type="match status" value="1"/>
</dbReference>
<dbReference type="InterPro" id="IPR022301">
    <property type="entry name" value="Integral_membrane_YjbE"/>
</dbReference>
<dbReference type="Pfam" id="PF03741">
    <property type="entry name" value="TerC"/>
    <property type="match status" value="1"/>
</dbReference>
<dbReference type="PANTHER" id="PTHR30238:SF4">
    <property type="entry name" value="SLL1022 PROTEIN"/>
    <property type="match status" value="1"/>
</dbReference>
<evidence type="ECO:0000256" key="1">
    <source>
        <dbReference type="ARBA" id="ARBA00004141"/>
    </source>
</evidence>
<dbReference type="AlphaFoldDB" id="T1AQS1"/>
<feature type="transmembrane region" description="Helical" evidence="5">
    <location>
        <begin position="94"/>
        <end position="110"/>
    </location>
</feature>
<keyword evidence="2 5" id="KW-0812">Transmembrane</keyword>
<evidence type="ECO:0000313" key="7">
    <source>
        <dbReference type="EMBL" id="EQD59697.1"/>
    </source>
</evidence>
<organism evidence="7">
    <name type="scientific">mine drainage metagenome</name>
    <dbReference type="NCBI Taxonomy" id="410659"/>
    <lineage>
        <taxon>unclassified sequences</taxon>
        <taxon>metagenomes</taxon>
        <taxon>ecological metagenomes</taxon>
    </lineage>
</organism>
<name>T1AQS1_9ZZZZ</name>
<dbReference type="InterPro" id="IPR005496">
    <property type="entry name" value="Integral_membrane_TerC"/>
</dbReference>
<proteinExistence type="predicted"/>
<keyword evidence="4 5" id="KW-0472">Membrane</keyword>
<evidence type="ECO:0000313" key="6">
    <source>
        <dbReference type="EMBL" id="EQD42923.1"/>
    </source>
</evidence>
<gene>
    <name evidence="7" type="ORF">B1B_08088</name>
    <name evidence="6" type="ORF">B2A_10109</name>
</gene>
<comment type="subcellular location">
    <subcellularLocation>
        <location evidence="1">Membrane</location>
        <topology evidence="1">Multi-pass membrane protein</topology>
    </subcellularLocation>
</comment>
<evidence type="ECO:0000256" key="3">
    <source>
        <dbReference type="ARBA" id="ARBA00022989"/>
    </source>
</evidence>
<dbReference type="EMBL" id="AUZY01005234">
    <property type="protein sequence ID" value="EQD59697.1"/>
    <property type="molecule type" value="Genomic_DNA"/>
</dbReference>
<comment type="caution">
    <text evidence="7">The sequence shown here is derived from an EMBL/GenBank/DDBJ whole genome shotgun (WGS) entry which is preliminary data.</text>
</comment>
<sequence length="247" mass="26099">MGSPAGRAPVSALSALRAGVCMDVLTSTFWSGLLSIILIDLVLAGDNAIVIALAARNLPKHLQKQAIFWGTLGAIAVRIAMTVVVVWLLKLPGLMLAGGLLLLPIAWKLLRQDEGEHKVAPAMGFWSAMQTIVIADALMGLDNVLAVAGAAHGHMSLVVIGLLVSVPLVVWGSTLILKLIERFPAVVYIGAAAIAWTAGRMLSHDLLVKNWFAAHAWAGYLLEVTLVVVICGGAWLMQRRGAKPQAG</sequence>
<feature type="transmembrane region" description="Helical" evidence="5">
    <location>
        <begin position="183"/>
        <end position="202"/>
    </location>
</feature>
<reference evidence="7" key="2">
    <citation type="journal article" date="2014" name="ISME J.">
        <title>Microbial stratification in low pH oxic and suboxic macroscopic growths along an acid mine drainage.</title>
        <authorList>
            <person name="Mendez-Garcia C."/>
            <person name="Mesa V."/>
            <person name="Sprenger R.R."/>
            <person name="Richter M."/>
            <person name="Diez M.S."/>
            <person name="Solano J."/>
            <person name="Bargiela R."/>
            <person name="Golyshina O.V."/>
            <person name="Manteca A."/>
            <person name="Ramos J.L."/>
            <person name="Gallego J.R."/>
            <person name="Llorente I."/>
            <person name="Martins Dos Santos V.A."/>
            <person name="Jensen O.N."/>
            <person name="Pelaez A.I."/>
            <person name="Sanchez J."/>
            <person name="Ferrer M."/>
        </authorList>
    </citation>
    <scope>NUCLEOTIDE SEQUENCE</scope>
</reference>
<protein>
    <submittedName>
        <fullName evidence="7">Integral membrane protein TerC</fullName>
    </submittedName>
</protein>
<dbReference type="NCBIfam" id="TIGR03717">
    <property type="entry name" value="R_switched_YjbE"/>
    <property type="match status" value="1"/>
</dbReference>
<feature type="transmembrane region" description="Helical" evidence="5">
    <location>
        <begin position="214"/>
        <end position="237"/>
    </location>
</feature>
<feature type="transmembrane region" description="Helical" evidence="5">
    <location>
        <begin position="32"/>
        <end position="54"/>
    </location>
</feature>
<reference evidence="7" key="1">
    <citation type="submission" date="2013-08" db="EMBL/GenBank/DDBJ databases">
        <authorList>
            <person name="Mendez C."/>
            <person name="Richter M."/>
            <person name="Ferrer M."/>
            <person name="Sanchez J."/>
        </authorList>
    </citation>
    <scope>NUCLEOTIDE SEQUENCE</scope>
</reference>
<evidence type="ECO:0000256" key="4">
    <source>
        <dbReference type="ARBA" id="ARBA00023136"/>
    </source>
</evidence>
<evidence type="ECO:0000256" key="5">
    <source>
        <dbReference type="SAM" id="Phobius"/>
    </source>
</evidence>
<feature type="transmembrane region" description="Helical" evidence="5">
    <location>
        <begin position="153"/>
        <end position="171"/>
    </location>
</feature>
<accession>T1AQS1</accession>
<feature type="transmembrane region" description="Helical" evidence="5">
    <location>
        <begin position="66"/>
        <end position="88"/>
    </location>
</feature>